<keyword evidence="1" id="KW-0819">tRNA processing</keyword>
<organism evidence="7 8">
    <name type="scientific">Campylobacter pinnipediorum subsp. caledonicus</name>
    <dbReference type="NCBI Taxonomy" id="1874362"/>
    <lineage>
        <taxon>Bacteria</taxon>
        <taxon>Pseudomonadati</taxon>
        <taxon>Campylobacterota</taxon>
        <taxon>Epsilonproteobacteria</taxon>
        <taxon>Campylobacterales</taxon>
        <taxon>Campylobacteraceae</taxon>
        <taxon>Campylobacter</taxon>
    </lineage>
</organism>
<dbReference type="Pfam" id="PF00825">
    <property type="entry name" value="Ribonuclease_P"/>
    <property type="match status" value="1"/>
</dbReference>
<dbReference type="GO" id="GO:0004526">
    <property type="term" value="F:ribonuclease P activity"/>
    <property type="evidence" value="ECO:0007669"/>
    <property type="project" value="UniProtKB-UniRule"/>
</dbReference>
<proteinExistence type="predicted"/>
<dbReference type="AlphaFoldDB" id="A0A1S6U7A8"/>
<evidence type="ECO:0000313" key="7">
    <source>
        <dbReference type="EMBL" id="AQW87569.1"/>
    </source>
</evidence>
<dbReference type="PANTHER" id="PTHR33992">
    <property type="entry name" value="RIBONUCLEASE P PROTEIN COMPONENT"/>
    <property type="match status" value="1"/>
</dbReference>
<name>A0A1S6U7A8_9BACT</name>
<dbReference type="Proteomes" id="UP000190868">
    <property type="component" value="Chromosome"/>
</dbReference>
<dbReference type="Gene3D" id="3.30.230.10">
    <property type="match status" value="1"/>
</dbReference>
<dbReference type="InterPro" id="IPR000100">
    <property type="entry name" value="RNase_P"/>
</dbReference>
<dbReference type="GO" id="GO:0042781">
    <property type="term" value="F:3'-tRNA processing endoribonuclease activity"/>
    <property type="evidence" value="ECO:0007669"/>
    <property type="project" value="TreeGrafter"/>
</dbReference>
<evidence type="ECO:0000256" key="6">
    <source>
        <dbReference type="NCBIfam" id="TIGR00188"/>
    </source>
</evidence>
<dbReference type="SUPFAM" id="SSF54211">
    <property type="entry name" value="Ribosomal protein S5 domain 2-like"/>
    <property type="match status" value="1"/>
</dbReference>
<keyword evidence="3" id="KW-0255">Endonuclease</keyword>
<keyword evidence="2" id="KW-0540">Nuclease</keyword>
<dbReference type="EC" id="3.1.26.5" evidence="6"/>
<dbReference type="InterPro" id="IPR020568">
    <property type="entry name" value="Ribosomal_Su5_D2-typ_SF"/>
</dbReference>
<keyword evidence="8" id="KW-1185">Reference proteome</keyword>
<dbReference type="GO" id="GO:0000049">
    <property type="term" value="F:tRNA binding"/>
    <property type="evidence" value="ECO:0007669"/>
    <property type="project" value="InterPro"/>
</dbReference>
<keyword evidence="5" id="KW-0694">RNA-binding</keyword>
<accession>A0A1S6U7A8</accession>
<gene>
    <name evidence="7" type="primary">rnpA</name>
    <name evidence="7" type="ORF">CPIN18021_0757</name>
</gene>
<evidence type="ECO:0000256" key="4">
    <source>
        <dbReference type="ARBA" id="ARBA00022801"/>
    </source>
</evidence>
<dbReference type="PANTHER" id="PTHR33992:SF1">
    <property type="entry name" value="RIBONUCLEASE P PROTEIN COMPONENT"/>
    <property type="match status" value="1"/>
</dbReference>
<sequence length="94" mass="10696">MVYKDAKKWHCESCILFYRPSQENKMAVVASKKVGKAVIRNRCKRLLKSAFINASSNLKDGTYILIAKSGVDKISFNDINKNLKWSLKKLGCLK</sequence>
<evidence type="ECO:0000256" key="5">
    <source>
        <dbReference type="ARBA" id="ARBA00022884"/>
    </source>
</evidence>
<keyword evidence="4 7" id="KW-0378">Hydrolase</keyword>
<reference evidence="8" key="1">
    <citation type="submission" date="2016-09" db="EMBL/GenBank/DDBJ databases">
        <title>Comparative genomics of the Campylobacter concisus group.</title>
        <authorList>
            <person name="Miller W.G."/>
            <person name="Yee E."/>
            <person name="Chapman M.H."/>
            <person name="Huynh S."/>
            <person name="Bono J.L."/>
            <person name="On S.L.W."/>
            <person name="StLeger J."/>
            <person name="Foster G."/>
            <person name="Parker C.T."/>
        </authorList>
    </citation>
    <scope>NUCLEOTIDE SEQUENCE [LARGE SCALE GENOMIC DNA]</scope>
    <source>
        <strain evidence="8">RM18021</strain>
    </source>
</reference>
<evidence type="ECO:0000313" key="8">
    <source>
        <dbReference type="Proteomes" id="UP000190868"/>
    </source>
</evidence>
<evidence type="ECO:0000256" key="1">
    <source>
        <dbReference type="ARBA" id="ARBA00022694"/>
    </source>
</evidence>
<dbReference type="EMBL" id="CP017258">
    <property type="protein sequence ID" value="AQW87569.1"/>
    <property type="molecule type" value="Genomic_DNA"/>
</dbReference>
<evidence type="ECO:0000256" key="3">
    <source>
        <dbReference type="ARBA" id="ARBA00022759"/>
    </source>
</evidence>
<dbReference type="NCBIfam" id="TIGR00188">
    <property type="entry name" value="rnpA"/>
    <property type="match status" value="1"/>
</dbReference>
<evidence type="ECO:0000256" key="2">
    <source>
        <dbReference type="ARBA" id="ARBA00022722"/>
    </source>
</evidence>
<dbReference type="GO" id="GO:0030677">
    <property type="term" value="C:ribonuclease P complex"/>
    <property type="evidence" value="ECO:0007669"/>
    <property type="project" value="TreeGrafter"/>
</dbReference>
<protein>
    <recommendedName>
        <fullName evidence="6">Ribonuclease P protein component</fullName>
        <ecNumber evidence="6">3.1.26.5</ecNumber>
    </recommendedName>
</protein>
<dbReference type="InterPro" id="IPR014721">
    <property type="entry name" value="Ribsml_uS5_D2-typ_fold_subgr"/>
</dbReference>